<dbReference type="SUPFAM" id="SSF56112">
    <property type="entry name" value="Protein kinase-like (PK-like)"/>
    <property type="match status" value="1"/>
</dbReference>
<dbReference type="InterPro" id="IPR008271">
    <property type="entry name" value="Ser/Thr_kinase_AS"/>
</dbReference>
<name>A0A8J1TAN0_OWEFU</name>
<reference evidence="8" key="1">
    <citation type="submission" date="2022-03" db="EMBL/GenBank/DDBJ databases">
        <authorList>
            <person name="Martin C."/>
        </authorList>
    </citation>
    <scope>NUCLEOTIDE SEQUENCE</scope>
</reference>
<organism evidence="8 9">
    <name type="scientific">Owenia fusiformis</name>
    <name type="common">Polychaete worm</name>
    <dbReference type="NCBI Taxonomy" id="6347"/>
    <lineage>
        <taxon>Eukaryota</taxon>
        <taxon>Metazoa</taxon>
        <taxon>Spiralia</taxon>
        <taxon>Lophotrochozoa</taxon>
        <taxon>Annelida</taxon>
        <taxon>Polychaeta</taxon>
        <taxon>Sedentaria</taxon>
        <taxon>Canalipalpata</taxon>
        <taxon>Sabellida</taxon>
        <taxon>Oweniida</taxon>
        <taxon>Oweniidae</taxon>
        <taxon>Owenia</taxon>
    </lineage>
</organism>
<dbReference type="Proteomes" id="UP000749559">
    <property type="component" value="Unassembled WGS sequence"/>
</dbReference>
<sequence length="453" mass="49555">MASSKGRQGSAEKSVPHTRIEDESKFEECYRFGAKLGQGTFGIVREATNIKTEQCWAIKAVNKEKAGSSTVKLLEREVSILKRVQHENIIHLEEVFETSKKMYLVMELCERGELADILKVKGQLPEDDVKTVMKKLASAISYLHKNDIVHRDLKLENILVGRNPEDPADTFHIKVTDFGLSVVKDGPGHENMMQAFCGTPMYMSPEIIDNKTYSQQCDVWAMGVIAFMLLVGSPPFKSKDEDSLYELIKKGDMDFSSPLWASISKGAKDCICGMLKVDPAHRLTASEVVDHSWISGQEGQGRTNVLEMMKQFRLNQDMDDDGSAIIGGAADGDAEKPNSAGVESARGGSAGNDTKNKPKVSLGKTTRSPSIPTPNSTLPVQRTPKSGMKTTTPSSKTPTSSKSPSSNRQSSVTNRSPVTSGKSSSGNRTSQTPIKPMLNNNNTPKIKKTEKKV</sequence>
<keyword evidence="3 6" id="KW-0547">Nucleotide-binding</keyword>
<dbReference type="Pfam" id="PF00069">
    <property type="entry name" value="Pkinase"/>
    <property type="match status" value="1"/>
</dbReference>
<keyword evidence="4" id="KW-0418">Kinase</keyword>
<dbReference type="OrthoDB" id="541276at2759"/>
<dbReference type="EMBL" id="CAIIXF020000011">
    <property type="protein sequence ID" value="CAH1800244.1"/>
    <property type="molecule type" value="Genomic_DNA"/>
</dbReference>
<evidence type="ECO:0000313" key="9">
    <source>
        <dbReference type="Proteomes" id="UP000749559"/>
    </source>
</evidence>
<feature type="compositionally biased region" description="Polar residues" evidence="7">
    <location>
        <begin position="407"/>
        <end position="444"/>
    </location>
</feature>
<feature type="compositionally biased region" description="Low complexity" evidence="7">
    <location>
        <begin position="383"/>
        <end position="406"/>
    </location>
</feature>
<dbReference type="PROSITE" id="PS00108">
    <property type="entry name" value="PROTEIN_KINASE_ST"/>
    <property type="match status" value="1"/>
</dbReference>
<protein>
    <submittedName>
        <fullName evidence="8">Uncharacterized protein</fullName>
    </submittedName>
</protein>
<dbReference type="GO" id="GO:0004674">
    <property type="term" value="F:protein serine/threonine kinase activity"/>
    <property type="evidence" value="ECO:0007669"/>
    <property type="project" value="UniProtKB-KW"/>
</dbReference>
<evidence type="ECO:0000256" key="2">
    <source>
        <dbReference type="ARBA" id="ARBA00022679"/>
    </source>
</evidence>
<dbReference type="GO" id="GO:0005524">
    <property type="term" value="F:ATP binding"/>
    <property type="evidence" value="ECO:0007669"/>
    <property type="project" value="UniProtKB-UniRule"/>
</dbReference>
<proteinExistence type="inferred from homology"/>
<keyword evidence="2" id="KW-0808">Transferase</keyword>
<comment type="similarity">
    <text evidence="6">Belongs to the protein kinase superfamily.</text>
</comment>
<dbReference type="AlphaFoldDB" id="A0A8J1TAN0"/>
<keyword evidence="9" id="KW-1185">Reference proteome</keyword>
<gene>
    <name evidence="8" type="ORF">OFUS_LOCUS24159</name>
</gene>
<evidence type="ECO:0000256" key="4">
    <source>
        <dbReference type="ARBA" id="ARBA00022777"/>
    </source>
</evidence>
<dbReference type="SMART" id="SM00220">
    <property type="entry name" value="S_TKc"/>
    <property type="match status" value="1"/>
</dbReference>
<feature type="region of interest" description="Disordered" evidence="7">
    <location>
        <begin position="319"/>
        <end position="453"/>
    </location>
</feature>
<evidence type="ECO:0000256" key="5">
    <source>
        <dbReference type="ARBA" id="ARBA00022840"/>
    </source>
</evidence>
<dbReference type="InterPro" id="IPR011009">
    <property type="entry name" value="Kinase-like_dom_sf"/>
</dbReference>
<accession>A0A8J1TAN0</accession>
<evidence type="ECO:0000256" key="7">
    <source>
        <dbReference type="SAM" id="MobiDB-lite"/>
    </source>
</evidence>
<evidence type="ECO:0000256" key="3">
    <source>
        <dbReference type="ARBA" id="ARBA00022741"/>
    </source>
</evidence>
<dbReference type="FunFam" id="1.10.510.10:FF:000571">
    <property type="entry name" value="Maternal embryonic leucine zipper kinase"/>
    <property type="match status" value="1"/>
</dbReference>
<feature type="compositionally biased region" description="Polar residues" evidence="7">
    <location>
        <begin position="363"/>
        <end position="380"/>
    </location>
</feature>
<comment type="caution">
    <text evidence="8">The sequence shown here is derived from an EMBL/GenBank/DDBJ whole genome shotgun (WGS) entry which is preliminary data.</text>
</comment>
<dbReference type="PROSITE" id="PS00107">
    <property type="entry name" value="PROTEIN_KINASE_ATP"/>
    <property type="match status" value="1"/>
</dbReference>
<dbReference type="FunFam" id="3.30.200.20:FF:000315">
    <property type="entry name" value="Calcium-dependent protein kinase 3"/>
    <property type="match status" value="1"/>
</dbReference>
<evidence type="ECO:0000256" key="1">
    <source>
        <dbReference type="ARBA" id="ARBA00022527"/>
    </source>
</evidence>
<dbReference type="PROSITE" id="PS50011">
    <property type="entry name" value="PROTEIN_KINASE_DOM"/>
    <property type="match status" value="1"/>
</dbReference>
<dbReference type="PANTHER" id="PTHR24347">
    <property type="entry name" value="SERINE/THREONINE-PROTEIN KINASE"/>
    <property type="match status" value="1"/>
</dbReference>
<keyword evidence="1 6" id="KW-0723">Serine/threonine-protein kinase</keyword>
<evidence type="ECO:0000256" key="6">
    <source>
        <dbReference type="RuleBase" id="RU000304"/>
    </source>
</evidence>
<dbReference type="Gene3D" id="1.10.510.10">
    <property type="entry name" value="Transferase(Phosphotransferase) domain 1"/>
    <property type="match status" value="1"/>
</dbReference>
<dbReference type="InterPro" id="IPR017441">
    <property type="entry name" value="Protein_kinase_ATP_BS"/>
</dbReference>
<keyword evidence="5 6" id="KW-0067">ATP-binding</keyword>
<evidence type="ECO:0000313" key="8">
    <source>
        <dbReference type="EMBL" id="CAH1800244.1"/>
    </source>
</evidence>
<dbReference type="InterPro" id="IPR000719">
    <property type="entry name" value="Prot_kinase_dom"/>
</dbReference>